<feature type="region of interest" description="Disordered" evidence="7">
    <location>
        <begin position="539"/>
        <end position="567"/>
    </location>
</feature>
<feature type="compositionally biased region" description="Basic and acidic residues" evidence="7">
    <location>
        <begin position="984"/>
        <end position="994"/>
    </location>
</feature>
<feature type="region of interest" description="Disordered" evidence="7">
    <location>
        <begin position="970"/>
        <end position="1049"/>
    </location>
</feature>
<evidence type="ECO:0000256" key="1">
    <source>
        <dbReference type="ARBA" id="ARBA00022701"/>
    </source>
</evidence>
<dbReference type="GO" id="GO:0005524">
    <property type="term" value="F:ATP binding"/>
    <property type="evidence" value="ECO:0007669"/>
    <property type="project" value="UniProtKB-UniRule"/>
</dbReference>
<dbReference type="SMART" id="SM00129">
    <property type="entry name" value="KISc"/>
    <property type="match status" value="1"/>
</dbReference>
<dbReference type="EMBL" id="JALLBG020000138">
    <property type="protein sequence ID" value="KAL3762210.1"/>
    <property type="molecule type" value="Genomic_DNA"/>
</dbReference>
<proteinExistence type="inferred from homology"/>
<feature type="region of interest" description="Disordered" evidence="7">
    <location>
        <begin position="1"/>
        <end position="67"/>
    </location>
</feature>
<evidence type="ECO:0000256" key="2">
    <source>
        <dbReference type="ARBA" id="ARBA00022741"/>
    </source>
</evidence>
<feature type="region of interest" description="Disordered" evidence="7">
    <location>
        <begin position="122"/>
        <end position="199"/>
    </location>
</feature>
<comment type="caution">
    <text evidence="9">The sequence shown here is derived from an EMBL/GenBank/DDBJ whole genome shotgun (WGS) entry which is preliminary data.</text>
</comment>
<feature type="compositionally biased region" description="Low complexity" evidence="7">
    <location>
        <begin position="55"/>
        <end position="67"/>
    </location>
</feature>
<evidence type="ECO:0000256" key="5">
    <source>
        <dbReference type="PROSITE-ProRule" id="PRU00283"/>
    </source>
</evidence>
<feature type="compositionally biased region" description="Acidic residues" evidence="7">
    <location>
        <begin position="44"/>
        <end position="54"/>
    </location>
</feature>
<organism evidence="9 10">
    <name type="scientific">Discostella pseudostelligera</name>
    <dbReference type="NCBI Taxonomy" id="259834"/>
    <lineage>
        <taxon>Eukaryota</taxon>
        <taxon>Sar</taxon>
        <taxon>Stramenopiles</taxon>
        <taxon>Ochrophyta</taxon>
        <taxon>Bacillariophyta</taxon>
        <taxon>Coscinodiscophyceae</taxon>
        <taxon>Thalassiosirophycidae</taxon>
        <taxon>Stephanodiscales</taxon>
        <taxon>Stephanodiscaceae</taxon>
        <taxon>Discostella</taxon>
    </lineage>
</organism>
<evidence type="ECO:0000256" key="3">
    <source>
        <dbReference type="ARBA" id="ARBA00022840"/>
    </source>
</evidence>
<name>A0ABD3MNW8_9STRA</name>
<dbReference type="GO" id="GO:0005874">
    <property type="term" value="C:microtubule"/>
    <property type="evidence" value="ECO:0007669"/>
    <property type="project" value="UniProtKB-KW"/>
</dbReference>
<sequence>MPKATLTAPRPSEIEERDDSETVSLLDSEFRTDSIGNSNFEMRDQDDDDFDEPSSDSGTGDSDDINNNIDLNVSVFHGDDDCKLDINSVLSGNVNDDEFNEDDQDNDDQHVEVFGKNLGAIFDDNANERKDSMSVNPDDDSGDKSVPAAKPANINSNKPSRPPLAPGRPASATAKAPPLLANDGNQKRPATAPSSNTKAVVKDSRLLVYLRVRPPVCSKGKKDNEGSVNTIEVIKDTTTTVSTMPTTIRTYPPLNSNAAKVVRGGNKLAMMSGSQALSKKNSMLSSKSLADDESSESGLVDSRAEVRGVKEYSYSGVFGPNSSQSDVYDVVAAPLVDGLFPQNINNLDADDVSSSLGESALLFTLGVTNAGKTHTVMGTGFETKSDIKTMMQKMIDHTPNKDWGIIPRALNHMLNRVNSLNSNCTSGPKLQMYMSYLEIYNEQIYDLLPGKSEVPRRPCDGQPTLKLRESRRGRIFVRGLAKHAVNNVQQGLELAQMAKNNRHTASNNINANSSRSHSVCQLEIAHLPSEQGAAVNTIKPDPPDVGADSECETDDESVCSRSSNQSQGINKQRKSTIIWIVDLAGSERSKKTRSHSVHQKEAALINASLMNLMRCLREMLNNQPRKRGVAPKGGVVPFRESKLTHMFMNHLTGPAASRTCMIVNVNPAADDYDETQHVLGYAATARNVTISAIDYNRKRRLLAEESKVKLTMSPKKVIANIVKKISPKKRKESAVDSSSIQQSKRLRSGSHVGAAAPNHSHTTTTTTSLNNGQKFARAAWKPPSGAVKDAVHSENADLNNLREENFNLKLIVDDLRRQLFDGENEVREEVVEAMSEQLQESKEWYESRILQLREQIDSLQSSKQASMHPNSNEADLLERIDECEEEMKRMREEHDIVVEDLNAAHLQLNNEHEEAIANLTKEFQSELRNEQTKCKRLEAEIGALRHQSRELQVSHDNLLAKYNELLDSLPHEKENPSTNMAESPFRKLPRDRASDVASTADCGDINSPKKKRGWFTKSPAKVAAGSATKRSPAEPLSSNRSPLGKINKK</sequence>
<accession>A0ABD3MNW8</accession>
<dbReference type="GO" id="GO:0003774">
    <property type="term" value="F:cytoskeletal motor activity"/>
    <property type="evidence" value="ECO:0007669"/>
    <property type="project" value="UniProtKB-UniRule"/>
</dbReference>
<feature type="compositionally biased region" description="Acidic residues" evidence="7">
    <location>
        <begin position="547"/>
        <end position="557"/>
    </location>
</feature>
<feature type="region of interest" description="Disordered" evidence="7">
    <location>
        <begin position="279"/>
        <end position="298"/>
    </location>
</feature>
<dbReference type="PANTHER" id="PTHR24115">
    <property type="entry name" value="KINESIN-RELATED"/>
    <property type="match status" value="1"/>
</dbReference>
<evidence type="ECO:0000313" key="10">
    <source>
        <dbReference type="Proteomes" id="UP001530293"/>
    </source>
</evidence>
<evidence type="ECO:0000313" key="9">
    <source>
        <dbReference type="EMBL" id="KAL3762210.1"/>
    </source>
</evidence>
<evidence type="ECO:0000256" key="6">
    <source>
        <dbReference type="SAM" id="Coils"/>
    </source>
</evidence>
<feature type="compositionally biased region" description="Low complexity" evidence="7">
    <location>
        <begin position="279"/>
        <end position="288"/>
    </location>
</feature>
<dbReference type="Proteomes" id="UP001530293">
    <property type="component" value="Unassembled WGS sequence"/>
</dbReference>
<dbReference type="PANTHER" id="PTHR24115:SF1008">
    <property type="entry name" value="KINESIN-LIKE PROTEIN SUBITO"/>
    <property type="match status" value="1"/>
</dbReference>
<feature type="binding site" evidence="5">
    <location>
        <begin position="366"/>
        <end position="373"/>
    </location>
    <ligand>
        <name>ATP</name>
        <dbReference type="ChEBI" id="CHEBI:30616"/>
    </ligand>
</feature>
<reference evidence="9 10" key="1">
    <citation type="submission" date="2024-10" db="EMBL/GenBank/DDBJ databases">
        <title>Updated reference genomes for cyclostephanoid diatoms.</title>
        <authorList>
            <person name="Roberts W.R."/>
            <person name="Alverson A.J."/>
        </authorList>
    </citation>
    <scope>NUCLEOTIDE SEQUENCE [LARGE SCALE GENOMIC DNA]</scope>
    <source>
        <strain evidence="9 10">AJA232-27</strain>
    </source>
</reference>
<keyword evidence="6" id="KW-0175">Coiled coil</keyword>
<keyword evidence="4 5" id="KW-0505">Motor protein</keyword>
<feature type="coiled-coil region" evidence="6">
    <location>
        <begin position="798"/>
        <end position="954"/>
    </location>
</feature>
<dbReference type="PRINTS" id="PR00380">
    <property type="entry name" value="KINESINHEAVY"/>
</dbReference>
<protein>
    <recommendedName>
        <fullName evidence="8">Kinesin motor domain-containing protein</fullName>
    </recommendedName>
</protein>
<dbReference type="SUPFAM" id="SSF52540">
    <property type="entry name" value="P-loop containing nucleoside triphosphate hydrolases"/>
    <property type="match status" value="1"/>
</dbReference>
<evidence type="ECO:0000256" key="4">
    <source>
        <dbReference type="ARBA" id="ARBA00023175"/>
    </source>
</evidence>
<feature type="region of interest" description="Disordered" evidence="7">
    <location>
        <begin position="728"/>
        <end position="771"/>
    </location>
</feature>
<dbReference type="InterPro" id="IPR036961">
    <property type="entry name" value="Kinesin_motor_dom_sf"/>
</dbReference>
<dbReference type="PROSITE" id="PS50067">
    <property type="entry name" value="KINESIN_MOTOR_2"/>
    <property type="match status" value="1"/>
</dbReference>
<keyword evidence="2 5" id="KW-0547">Nucleotide-binding</keyword>
<evidence type="ECO:0000256" key="7">
    <source>
        <dbReference type="SAM" id="MobiDB-lite"/>
    </source>
</evidence>
<feature type="domain" description="Kinesin motor" evidence="8">
    <location>
        <begin position="205"/>
        <end position="688"/>
    </location>
</feature>
<evidence type="ECO:0000259" key="8">
    <source>
        <dbReference type="PROSITE" id="PS50067"/>
    </source>
</evidence>
<comment type="similarity">
    <text evidence="5">Belongs to the TRAFAC class myosin-kinesin ATPase superfamily. Kinesin family.</text>
</comment>
<dbReference type="Gene3D" id="3.40.850.10">
    <property type="entry name" value="Kinesin motor domain"/>
    <property type="match status" value="1"/>
</dbReference>
<dbReference type="InterPro" id="IPR027640">
    <property type="entry name" value="Kinesin-like_fam"/>
</dbReference>
<dbReference type="InterPro" id="IPR027417">
    <property type="entry name" value="P-loop_NTPase"/>
</dbReference>
<keyword evidence="3 5" id="KW-0067">ATP-binding</keyword>
<dbReference type="Pfam" id="PF00225">
    <property type="entry name" value="Kinesin"/>
    <property type="match status" value="1"/>
</dbReference>
<keyword evidence="10" id="KW-1185">Reference proteome</keyword>
<dbReference type="InterPro" id="IPR001752">
    <property type="entry name" value="Kinesin_motor_dom"/>
</dbReference>
<keyword evidence="1" id="KW-0493">Microtubule</keyword>
<gene>
    <name evidence="9" type="ORF">ACHAWU_004748</name>
</gene>
<dbReference type="AlphaFoldDB" id="A0ABD3MNW8"/>